<keyword evidence="6 9" id="KW-0067">ATP-binding</keyword>
<evidence type="ECO:0000256" key="6">
    <source>
        <dbReference type="ARBA" id="ARBA00022840"/>
    </source>
</evidence>
<dbReference type="GeneTree" id="ENSGT00570000079224"/>
<organism evidence="11 12">
    <name type="scientific">Lates calcarifer</name>
    <name type="common">Barramundi</name>
    <name type="synonym">Holocentrus calcarifer</name>
    <dbReference type="NCBI Taxonomy" id="8187"/>
    <lineage>
        <taxon>Eukaryota</taxon>
        <taxon>Metazoa</taxon>
        <taxon>Chordata</taxon>
        <taxon>Craniata</taxon>
        <taxon>Vertebrata</taxon>
        <taxon>Euteleostomi</taxon>
        <taxon>Actinopterygii</taxon>
        <taxon>Neopterygii</taxon>
        <taxon>Teleostei</taxon>
        <taxon>Neoteleostei</taxon>
        <taxon>Acanthomorphata</taxon>
        <taxon>Carangaria</taxon>
        <taxon>Carangaria incertae sedis</taxon>
        <taxon>Centropomidae</taxon>
        <taxon>Lates</taxon>
    </lineage>
</organism>
<dbReference type="InterPro" id="IPR002423">
    <property type="entry name" value="Cpn60/GroEL/TCP-1"/>
</dbReference>
<name>A0A4W6DVZ0_LATCA</name>
<dbReference type="GO" id="GO:0005524">
    <property type="term" value="F:ATP binding"/>
    <property type="evidence" value="ECO:0007669"/>
    <property type="project" value="UniProtKB-KW"/>
</dbReference>
<dbReference type="SUPFAM" id="SSF52029">
    <property type="entry name" value="GroEL apical domain-like"/>
    <property type="match status" value="1"/>
</dbReference>
<dbReference type="InterPro" id="IPR012719">
    <property type="entry name" value="Chap_CCT_gamma"/>
</dbReference>
<reference evidence="12" key="1">
    <citation type="submission" date="2015-09" db="EMBL/GenBank/DDBJ databases">
        <authorList>
            <person name="Sai Rama Sridatta P."/>
        </authorList>
    </citation>
    <scope>NUCLEOTIDE SEQUENCE [LARGE SCALE GENOMIC DNA]</scope>
</reference>
<dbReference type="PROSITE" id="PS00750">
    <property type="entry name" value="TCP1_1"/>
    <property type="match status" value="1"/>
</dbReference>
<evidence type="ECO:0000256" key="8">
    <source>
        <dbReference type="ARBA" id="ARBA00031286"/>
    </source>
</evidence>
<dbReference type="InterPro" id="IPR027410">
    <property type="entry name" value="TCP-1-like_intermed_sf"/>
</dbReference>
<dbReference type="GO" id="GO:0051082">
    <property type="term" value="F:unfolded protein binding"/>
    <property type="evidence" value="ECO:0007669"/>
    <property type="project" value="InterPro"/>
</dbReference>
<keyword evidence="5 9" id="KW-0547">Nucleotide-binding</keyword>
<evidence type="ECO:0000256" key="10">
    <source>
        <dbReference type="SAM" id="MobiDB-lite"/>
    </source>
</evidence>
<evidence type="ECO:0000313" key="11">
    <source>
        <dbReference type="Ensembl" id="ENSLCAP00010029781.1"/>
    </source>
</evidence>
<evidence type="ECO:0000256" key="2">
    <source>
        <dbReference type="ARBA" id="ARBA00008020"/>
    </source>
</evidence>
<evidence type="ECO:0000256" key="5">
    <source>
        <dbReference type="ARBA" id="ARBA00022741"/>
    </source>
</evidence>
<keyword evidence="7 9" id="KW-0143">Chaperone</keyword>
<dbReference type="GO" id="GO:0016887">
    <property type="term" value="F:ATP hydrolysis activity"/>
    <property type="evidence" value="ECO:0007669"/>
    <property type="project" value="InterPro"/>
</dbReference>
<protein>
    <recommendedName>
        <fullName evidence="3">T-complex protein 1 subunit gamma</fullName>
    </recommendedName>
    <alternativeName>
        <fullName evidence="8">CCT-gamma</fullName>
    </alternativeName>
</protein>
<dbReference type="InterPro" id="IPR002194">
    <property type="entry name" value="Chaperonin_TCP-1_CS"/>
</dbReference>
<dbReference type="FunFam" id="3.50.7.10:FF:000005">
    <property type="entry name" value="T-complex protein 1 subunit gamma"/>
    <property type="match status" value="1"/>
</dbReference>
<accession>A0A4W6DVZ0</accession>
<dbReference type="Proteomes" id="UP000314980">
    <property type="component" value="Unassembled WGS sequence"/>
</dbReference>
<evidence type="ECO:0000256" key="4">
    <source>
        <dbReference type="ARBA" id="ARBA00022490"/>
    </source>
</evidence>
<dbReference type="GO" id="GO:0140662">
    <property type="term" value="F:ATP-dependent protein folding chaperone"/>
    <property type="evidence" value="ECO:0007669"/>
    <property type="project" value="InterPro"/>
</dbReference>
<keyword evidence="4" id="KW-0963">Cytoplasm</keyword>
<evidence type="ECO:0000256" key="3">
    <source>
        <dbReference type="ARBA" id="ARBA00017187"/>
    </source>
</evidence>
<proteinExistence type="inferred from homology"/>
<dbReference type="Gene3D" id="3.50.7.10">
    <property type="entry name" value="GroEL"/>
    <property type="match status" value="1"/>
</dbReference>
<dbReference type="PROSITE" id="PS00751">
    <property type="entry name" value="TCP1_2"/>
    <property type="match status" value="1"/>
</dbReference>
<dbReference type="PRINTS" id="PR00304">
    <property type="entry name" value="TCOMPLEXTCP1"/>
</dbReference>
<evidence type="ECO:0000256" key="7">
    <source>
        <dbReference type="ARBA" id="ARBA00023186"/>
    </source>
</evidence>
<dbReference type="InterPro" id="IPR017998">
    <property type="entry name" value="Chaperone_TCP-1"/>
</dbReference>
<keyword evidence="12" id="KW-1185">Reference proteome</keyword>
<dbReference type="Pfam" id="PF00118">
    <property type="entry name" value="Cpn60_TCP1"/>
    <property type="match status" value="2"/>
</dbReference>
<dbReference type="InterPro" id="IPR027409">
    <property type="entry name" value="GroEL-like_apical_dom_sf"/>
</dbReference>
<reference evidence="11" key="3">
    <citation type="submission" date="2025-09" db="UniProtKB">
        <authorList>
            <consortium name="Ensembl"/>
        </authorList>
    </citation>
    <scope>IDENTIFICATION</scope>
</reference>
<dbReference type="FunFam" id="1.10.560.10:FF:000073">
    <property type="entry name" value="T-complex protein 1 subunit gamma"/>
    <property type="match status" value="1"/>
</dbReference>
<dbReference type="PANTHER" id="PTHR11353">
    <property type="entry name" value="CHAPERONIN"/>
    <property type="match status" value="1"/>
</dbReference>
<dbReference type="FunFam" id="1.10.560.10:FF:000069">
    <property type="entry name" value="T-complex protein 1 subunit gamma"/>
    <property type="match status" value="1"/>
</dbReference>
<comment type="similarity">
    <text evidence="2 9">Belongs to the TCP-1 chaperonin family.</text>
</comment>
<feature type="region of interest" description="Disordered" evidence="10">
    <location>
        <begin position="1"/>
        <end position="23"/>
    </location>
</feature>
<dbReference type="Gene3D" id="1.10.560.10">
    <property type="entry name" value="GroEL-like equatorial domain"/>
    <property type="match status" value="2"/>
</dbReference>
<evidence type="ECO:0000256" key="1">
    <source>
        <dbReference type="ARBA" id="ARBA00004496"/>
    </source>
</evidence>
<dbReference type="AlphaFoldDB" id="A0A4W6DVZ0"/>
<dbReference type="SUPFAM" id="SSF48592">
    <property type="entry name" value="GroEL equatorial domain-like"/>
    <property type="match status" value="1"/>
</dbReference>
<dbReference type="CDD" id="cd03337">
    <property type="entry name" value="TCP1_gamma"/>
    <property type="match status" value="1"/>
</dbReference>
<dbReference type="Ensembl" id="ENSLCAT00010030438.1">
    <property type="protein sequence ID" value="ENSLCAP00010029781.1"/>
    <property type="gene ID" value="ENSLCAG00010013846.1"/>
</dbReference>
<dbReference type="InterPro" id="IPR027413">
    <property type="entry name" value="GROEL-like_equatorial_sf"/>
</dbReference>
<reference evidence="11" key="2">
    <citation type="submission" date="2025-08" db="UniProtKB">
        <authorList>
            <consortium name="Ensembl"/>
        </authorList>
    </citation>
    <scope>IDENTIFICATION</scope>
</reference>
<gene>
    <name evidence="11" type="primary">CCT3</name>
    <name evidence="11" type="synonym">cct3</name>
</gene>
<dbReference type="PROSITE" id="PS00995">
    <property type="entry name" value="TCP1_3"/>
    <property type="match status" value="1"/>
</dbReference>
<comment type="subcellular location">
    <subcellularLocation>
        <location evidence="1">Cytoplasm</location>
    </subcellularLocation>
</comment>
<evidence type="ECO:0000313" key="12">
    <source>
        <dbReference type="Proteomes" id="UP000314980"/>
    </source>
</evidence>
<dbReference type="SUPFAM" id="SSF54849">
    <property type="entry name" value="GroEL-intermediate domain like"/>
    <property type="match status" value="1"/>
</dbReference>
<sequence length="493" mass="54615">MTGNRKMIKLSDQSNVKRESGRKVQTGNINAAKTIADVIRTCLGPRAMMKMLLDPTGGIVMTNDGNAILREIQVQHPAAKSMIEISRTQDEEVGDGTTSVIILAGEMLSVAEQFLEQQMHPTVVISAYRQALEDMLETLKEISTPVDTADRSMMLKIVHSAINTKALSRWSELACGIALDAVRTVELDDNGRKEIDIKKYAKVEKTDIEISKEEDFARILQMEEEYIQQICEDIIRIKPDLVFTEKGISDLAQHYLVKANITAIRRVRKTDNNRIARACGARIVSRTDELREEDVGVGAGLFEVKKIGDEYFTFVTECKDPKACTILLRGASKEILAEVERNLQDAMQVCRNVLLDPFLLPGGGAVEMAVSKRLTERSRALTGIEQWPYRAVAQALEVIPRTLIQNCGASTIRVLTSLRAKHTQENSVCWGVDGETGALSDMSSLGIWEPLAVKAQTYKTAVETAILLLRIDDIVSGHKKKDKDEQMGGQGAE</sequence>
<evidence type="ECO:0000256" key="9">
    <source>
        <dbReference type="RuleBase" id="RU004187"/>
    </source>
</evidence>
<dbReference type="GO" id="GO:0005832">
    <property type="term" value="C:chaperonin-containing T-complex"/>
    <property type="evidence" value="ECO:0007669"/>
    <property type="project" value="UniProtKB-ARBA"/>
</dbReference>